<evidence type="ECO:0000256" key="6">
    <source>
        <dbReference type="RuleBase" id="RU003994"/>
    </source>
</evidence>
<protein>
    <recommendedName>
        <fullName evidence="6">Fructose-bisphosphate aldolase</fullName>
        <ecNumber evidence="6">4.1.2.13</ecNumber>
    </recommendedName>
</protein>
<dbReference type="Pfam" id="PF00274">
    <property type="entry name" value="Glycolytic"/>
    <property type="match status" value="1"/>
</dbReference>
<dbReference type="AlphaFoldDB" id="A0A1F8B748"/>
<dbReference type="FunFam" id="3.20.20.70:FF:000140">
    <property type="entry name" value="Fructose-bisphosphate aldolase"/>
    <property type="match status" value="1"/>
</dbReference>
<dbReference type="GO" id="GO:0006096">
    <property type="term" value="P:glycolytic process"/>
    <property type="evidence" value="ECO:0007669"/>
    <property type="project" value="UniProtKB-UniPathway"/>
</dbReference>
<dbReference type="Gene3D" id="3.20.20.70">
    <property type="entry name" value="Aldolase class I"/>
    <property type="match status" value="1"/>
</dbReference>
<dbReference type="Proteomes" id="UP000176404">
    <property type="component" value="Unassembled WGS sequence"/>
</dbReference>
<dbReference type="InterPro" id="IPR013785">
    <property type="entry name" value="Aldolase_TIM"/>
</dbReference>
<sequence>MDIRVLKSTVKVLVEEGKGILAADESTPTIKRRFEIIGLESTPETNRIYRQLLFTTPGIEEFISGVIMFDETLRQKTDGGIPFPKLLSDRGIISGVKVDKGKVKIPNFPSEEITEGLDGLRERLLEYKAMGASFTKWRAVFLIGQKTPSAVCIESNADLMARFAVFSQEVDLVPIIEPEVLMEGTHDITKSEEVTYRVLKTIFKRLMDYKVIFEGMLLKPNWVHHGLDCKNKASNEKIAEATLKVMKEVVPSQVPGLVFLSGGDSPEESTIHINDMNRIDKVSWQISFSFGRALQQKVLQVWMGDPSRIKEAQKVFYKRARRNSLARTGQYKEEMEAENGE</sequence>
<evidence type="ECO:0000256" key="2">
    <source>
        <dbReference type="ARBA" id="ARBA00004714"/>
    </source>
</evidence>
<organism evidence="7 8">
    <name type="scientific">Candidatus Woesebacteria bacterium RIFCSPLOWO2_01_FULL_39_10b</name>
    <dbReference type="NCBI Taxonomy" id="1802517"/>
    <lineage>
        <taxon>Bacteria</taxon>
        <taxon>Candidatus Woeseibacteriota</taxon>
    </lineage>
</organism>
<evidence type="ECO:0000313" key="8">
    <source>
        <dbReference type="Proteomes" id="UP000176404"/>
    </source>
</evidence>
<comment type="catalytic activity">
    <reaction evidence="1 6">
        <text>beta-D-fructose 1,6-bisphosphate = D-glyceraldehyde 3-phosphate + dihydroxyacetone phosphate</text>
        <dbReference type="Rhea" id="RHEA:14729"/>
        <dbReference type="ChEBI" id="CHEBI:32966"/>
        <dbReference type="ChEBI" id="CHEBI:57642"/>
        <dbReference type="ChEBI" id="CHEBI:59776"/>
        <dbReference type="EC" id="4.1.2.13"/>
    </reaction>
</comment>
<accession>A0A1F8B748</accession>
<reference evidence="7 8" key="1">
    <citation type="journal article" date="2016" name="Nat. Commun.">
        <title>Thousands of microbial genomes shed light on interconnected biogeochemical processes in an aquifer system.</title>
        <authorList>
            <person name="Anantharaman K."/>
            <person name="Brown C.T."/>
            <person name="Hug L.A."/>
            <person name="Sharon I."/>
            <person name="Castelle C.J."/>
            <person name="Probst A.J."/>
            <person name="Thomas B.C."/>
            <person name="Singh A."/>
            <person name="Wilkins M.J."/>
            <person name="Karaoz U."/>
            <person name="Brodie E.L."/>
            <person name="Williams K.H."/>
            <person name="Hubbard S.S."/>
            <person name="Banfield J.F."/>
        </authorList>
    </citation>
    <scope>NUCLEOTIDE SEQUENCE [LARGE SCALE GENOMIC DNA]</scope>
</reference>
<keyword evidence="4 6" id="KW-0324">Glycolysis</keyword>
<evidence type="ECO:0000256" key="1">
    <source>
        <dbReference type="ARBA" id="ARBA00000441"/>
    </source>
</evidence>
<dbReference type="EC" id="4.1.2.13" evidence="6"/>
<dbReference type="PANTHER" id="PTHR11627">
    <property type="entry name" value="FRUCTOSE-BISPHOSPHATE ALDOLASE"/>
    <property type="match status" value="1"/>
</dbReference>
<dbReference type="SUPFAM" id="SSF51569">
    <property type="entry name" value="Aldolase"/>
    <property type="match status" value="1"/>
</dbReference>
<evidence type="ECO:0000256" key="4">
    <source>
        <dbReference type="ARBA" id="ARBA00023152"/>
    </source>
</evidence>
<evidence type="ECO:0000256" key="3">
    <source>
        <dbReference type="ARBA" id="ARBA00010387"/>
    </source>
</evidence>
<evidence type="ECO:0000256" key="5">
    <source>
        <dbReference type="ARBA" id="ARBA00023239"/>
    </source>
</evidence>
<comment type="pathway">
    <text evidence="2">Carbohydrate degradation; glycolysis; D-glyceraldehyde 3-phosphate and glycerone phosphate from D-glucose: step 4/4.</text>
</comment>
<dbReference type="InterPro" id="IPR000741">
    <property type="entry name" value="FBA_I"/>
</dbReference>
<comment type="caution">
    <text evidence="7">The sequence shown here is derived from an EMBL/GenBank/DDBJ whole genome shotgun (WGS) entry which is preliminary data.</text>
</comment>
<keyword evidence="5 6" id="KW-0456">Lyase</keyword>
<comment type="similarity">
    <text evidence="3 6">Belongs to the class I fructose-bisphosphate aldolase family.</text>
</comment>
<dbReference type="InterPro" id="IPR029768">
    <property type="entry name" value="Aldolase_I_AS"/>
</dbReference>
<dbReference type="EMBL" id="MGHD01000012">
    <property type="protein sequence ID" value="OGM59876.1"/>
    <property type="molecule type" value="Genomic_DNA"/>
</dbReference>
<dbReference type="PROSITE" id="PS00158">
    <property type="entry name" value="ALDOLASE_CLASS_I"/>
    <property type="match status" value="1"/>
</dbReference>
<dbReference type="STRING" id="1802517.A2892_02740"/>
<name>A0A1F8B748_9BACT</name>
<dbReference type="GO" id="GO:0004332">
    <property type="term" value="F:fructose-bisphosphate aldolase activity"/>
    <property type="evidence" value="ECO:0007669"/>
    <property type="project" value="UniProtKB-EC"/>
</dbReference>
<proteinExistence type="inferred from homology"/>
<gene>
    <name evidence="7" type="ORF">A2892_02740</name>
</gene>
<dbReference type="UniPathway" id="UPA00109">
    <property type="reaction ID" value="UER00183"/>
</dbReference>
<evidence type="ECO:0000313" key="7">
    <source>
        <dbReference type="EMBL" id="OGM59876.1"/>
    </source>
</evidence>
<dbReference type="NCBIfam" id="NF033379">
    <property type="entry name" value="FrucBisAld_I"/>
    <property type="match status" value="1"/>
</dbReference>